<evidence type="ECO:0000313" key="2">
    <source>
        <dbReference type="EMBL" id="CAH3162360.1"/>
    </source>
</evidence>
<feature type="non-terminal residue" evidence="2">
    <location>
        <position position="1"/>
    </location>
</feature>
<dbReference type="PANTHER" id="PTHR19143">
    <property type="entry name" value="FIBRINOGEN/TENASCIN/ANGIOPOEITIN"/>
    <property type="match status" value="1"/>
</dbReference>
<keyword evidence="3" id="KW-1185">Reference proteome</keyword>
<dbReference type="PROSITE" id="PS51406">
    <property type="entry name" value="FIBRINOGEN_C_2"/>
    <property type="match status" value="1"/>
</dbReference>
<accession>A0AAU9XY94</accession>
<sequence>KNCAELYKSGQTLSGIYTIDPDGSGAFNVSCDQTTSGGGWTVFQKRMDGSVDFNRTWDDYKYGFGNFTGEFWLGLDKINRLTRNKTNNMLRVDLGIKTGKTVHAEYGWFGIGNETAKYRLFIGNKTNETVITDSLGRHRNLSFGTWDRDPHNCDEKIGGGWWYGNCAVWSNLNGLYFGDKTSRAIYWSMLGTIPEESIPKSAEMKIRPVDFVSPF</sequence>
<name>A0AAU9XY94_9CNID</name>
<dbReference type="InterPro" id="IPR014716">
    <property type="entry name" value="Fibrinogen_a/b/g_C_1"/>
</dbReference>
<organism evidence="2 3">
    <name type="scientific">Pocillopora meandrina</name>
    <dbReference type="NCBI Taxonomy" id="46732"/>
    <lineage>
        <taxon>Eukaryota</taxon>
        <taxon>Metazoa</taxon>
        <taxon>Cnidaria</taxon>
        <taxon>Anthozoa</taxon>
        <taxon>Hexacorallia</taxon>
        <taxon>Scleractinia</taxon>
        <taxon>Astrocoeniina</taxon>
        <taxon>Pocilloporidae</taxon>
        <taxon>Pocillopora</taxon>
    </lineage>
</organism>
<dbReference type="Gene3D" id="3.90.215.10">
    <property type="entry name" value="Gamma Fibrinogen, chain A, domain 1"/>
    <property type="match status" value="1"/>
</dbReference>
<dbReference type="CDD" id="cd00087">
    <property type="entry name" value="FReD"/>
    <property type="match status" value="1"/>
</dbReference>
<proteinExistence type="predicted"/>
<dbReference type="SMART" id="SM00186">
    <property type="entry name" value="FBG"/>
    <property type="match status" value="1"/>
</dbReference>
<dbReference type="Proteomes" id="UP001159428">
    <property type="component" value="Unassembled WGS sequence"/>
</dbReference>
<evidence type="ECO:0000313" key="3">
    <source>
        <dbReference type="Proteomes" id="UP001159428"/>
    </source>
</evidence>
<reference evidence="2 3" key="1">
    <citation type="submission" date="2022-05" db="EMBL/GenBank/DDBJ databases">
        <authorList>
            <consortium name="Genoscope - CEA"/>
            <person name="William W."/>
        </authorList>
    </citation>
    <scope>NUCLEOTIDE SEQUENCE [LARGE SCALE GENOMIC DNA]</scope>
</reference>
<dbReference type="AlphaFoldDB" id="A0AAU9XY94"/>
<dbReference type="InterPro" id="IPR050373">
    <property type="entry name" value="Fibrinogen_C-term_domain"/>
</dbReference>
<dbReference type="InterPro" id="IPR002181">
    <property type="entry name" value="Fibrinogen_a/b/g_C_dom"/>
</dbReference>
<dbReference type="Pfam" id="PF00147">
    <property type="entry name" value="Fibrinogen_C"/>
    <property type="match status" value="1"/>
</dbReference>
<gene>
    <name evidence="2" type="ORF">PMEA_00034167</name>
</gene>
<dbReference type="EMBL" id="CALNXJ010000084">
    <property type="protein sequence ID" value="CAH3162360.1"/>
    <property type="molecule type" value="Genomic_DNA"/>
</dbReference>
<dbReference type="PANTHER" id="PTHR19143:SF459">
    <property type="entry name" value="FIBRINOGEN C-TERMINAL DOMAIN-CONTAINING PROTEIN"/>
    <property type="match status" value="1"/>
</dbReference>
<feature type="domain" description="Fibrinogen C-terminal" evidence="1">
    <location>
        <begin position="1"/>
        <end position="210"/>
    </location>
</feature>
<comment type="caution">
    <text evidence="2">The sequence shown here is derived from an EMBL/GenBank/DDBJ whole genome shotgun (WGS) entry which is preliminary data.</text>
</comment>
<dbReference type="GO" id="GO:0005615">
    <property type="term" value="C:extracellular space"/>
    <property type="evidence" value="ECO:0007669"/>
    <property type="project" value="TreeGrafter"/>
</dbReference>
<dbReference type="NCBIfam" id="NF040941">
    <property type="entry name" value="GGGWT_bact"/>
    <property type="match status" value="1"/>
</dbReference>
<dbReference type="SUPFAM" id="SSF56496">
    <property type="entry name" value="Fibrinogen C-terminal domain-like"/>
    <property type="match status" value="1"/>
</dbReference>
<protein>
    <recommendedName>
        <fullName evidence="1">Fibrinogen C-terminal domain-containing protein</fullName>
    </recommendedName>
</protein>
<evidence type="ECO:0000259" key="1">
    <source>
        <dbReference type="PROSITE" id="PS51406"/>
    </source>
</evidence>
<dbReference type="InterPro" id="IPR036056">
    <property type="entry name" value="Fibrinogen-like_C"/>
</dbReference>